<keyword evidence="4" id="KW-1185">Reference proteome</keyword>
<feature type="compositionally biased region" description="Polar residues" evidence="1">
    <location>
        <begin position="277"/>
        <end position="286"/>
    </location>
</feature>
<protein>
    <submittedName>
        <fullName evidence="3">Uncharacterized protein</fullName>
    </submittedName>
</protein>
<dbReference type="AlphaFoldDB" id="A0A6V8HN77"/>
<evidence type="ECO:0000313" key="3">
    <source>
        <dbReference type="EMBL" id="GAM40993.1"/>
    </source>
</evidence>
<name>A0A6V8HN77_TALPI</name>
<evidence type="ECO:0000313" key="4">
    <source>
        <dbReference type="Proteomes" id="UP000053095"/>
    </source>
</evidence>
<evidence type="ECO:0000256" key="1">
    <source>
        <dbReference type="SAM" id="MobiDB-lite"/>
    </source>
</evidence>
<keyword evidence="2" id="KW-0472">Membrane</keyword>
<keyword evidence="2" id="KW-1133">Transmembrane helix</keyword>
<feature type="region of interest" description="Disordered" evidence="1">
    <location>
        <begin position="275"/>
        <end position="350"/>
    </location>
</feature>
<feature type="region of interest" description="Disordered" evidence="1">
    <location>
        <begin position="178"/>
        <end position="224"/>
    </location>
</feature>
<proteinExistence type="predicted"/>
<dbReference type="EMBL" id="DF933837">
    <property type="protein sequence ID" value="GAM40993.1"/>
    <property type="molecule type" value="Genomic_DNA"/>
</dbReference>
<sequence>MHESSLFARQASTCAEPYHYYQCSKGPFEGCCAVDPCDDGICREEDEPPTSSAAAADDSQSQTTTLMMTKTIMSTASVTSTTSLGSDQDRTNTAAASVATTTLVTSAGYSVITETVAAPTNTAVKNGSSNTIDGISTSTSSSHKGAIIGGAIGGVVGGIVLLLALYLWYRKRKASKASTSFGSREKETRKRGSAGLQVSSDFTSSSSWTGPFEHYNDKNTSPFRQHINRTRSSILSELDSSPISPLTRVPRTMTSADTIFELDSINNHKHELEHTYPHTNSHSLSPETPMYPMSSTSSRYGEHGGGSNYSWGPASEPDFSRVSSGSNGGVRLASAGHSSTKSNTHLRWHK</sequence>
<reference evidence="4" key="1">
    <citation type="journal article" date="2015" name="Genome Announc.">
        <title>Draft genome sequence of Talaromyces cellulolyticus strain Y-94, a source of lignocellulosic biomass-degrading enzymes.</title>
        <authorList>
            <person name="Fujii T."/>
            <person name="Koike H."/>
            <person name="Sawayama S."/>
            <person name="Yano S."/>
            <person name="Inoue H."/>
        </authorList>
    </citation>
    <scope>NUCLEOTIDE SEQUENCE [LARGE SCALE GENOMIC DNA]</scope>
    <source>
        <strain evidence="4">Y-94</strain>
    </source>
</reference>
<gene>
    <name evidence="3" type="ORF">TCE0_041r13768</name>
</gene>
<keyword evidence="2" id="KW-0812">Transmembrane</keyword>
<organism evidence="3 4">
    <name type="scientific">Talaromyces pinophilus</name>
    <name type="common">Penicillium pinophilum</name>
    <dbReference type="NCBI Taxonomy" id="128442"/>
    <lineage>
        <taxon>Eukaryota</taxon>
        <taxon>Fungi</taxon>
        <taxon>Dikarya</taxon>
        <taxon>Ascomycota</taxon>
        <taxon>Pezizomycotina</taxon>
        <taxon>Eurotiomycetes</taxon>
        <taxon>Eurotiomycetidae</taxon>
        <taxon>Eurotiales</taxon>
        <taxon>Trichocomaceae</taxon>
        <taxon>Talaromyces</taxon>
        <taxon>Talaromyces sect. Talaromyces</taxon>
    </lineage>
</organism>
<comment type="caution">
    <text evidence="3">The sequence shown here is derived from an EMBL/GenBank/DDBJ whole genome shotgun (WGS) entry which is preliminary data.</text>
</comment>
<accession>A0A6V8HN77</accession>
<evidence type="ECO:0000256" key="2">
    <source>
        <dbReference type="SAM" id="Phobius"/>
    </source>
</evidence>
<feature type="compositionally biased region" description="Low complexity" evidence="1">
    <location>
        <begin position="320"/>
        <end position="331"/>
    </location>
</feature>
<feature type="transmembrane region" description="Helical" evidence="2">
    <location>
        <begin position="146"/>
        <end position="169"/>
    </location>
</feature>
<dbReference type="Proteomes" id="UP000053095">
    <property type="component" value="Unassembled WGS sequence"/>
</dbReference>